<name>A0ABQ9Z7L6_9CRUS</name>
<proteinExistence type="predicted"/>
<reference evidence="2 3" key="1">
    <citation type="journal article" date="2023" name="Nucleic Acids Res.">
        <title>The hologenome of Daphnia magna reveals possible DNA methylation and microbiome-mediated evolution of the host genome.</title>
        <authorList>
            <person name="Chaturvedi A."/>
            <person name="Li X."/>
            <person name="Dhandapani V."/>
            <person name="Marshall H."/>
            <person name="Kissane S."/>
            <person name="Cuenca-Cambronero M."/>
            <person name="Asole G."/>
            <person name="Calvet F."/>
            <person name="Ruiz-Romero M."/>
            <person name="Marangio P."/>
            <person name="Guigo R."/>
            <person name="Rago D."/>
            <person name="Mirbahai L."/>
            <person name="Eastwood N."/>
            <person name="Colbourne J.K."/>
            <person name="Zhou J."/>
            <person name="Mallon E."/>
            <person name="Orsini L."/>
        </authorList>
    </citation>
    <scope>NUCLEOTIDE SEQUENCE [LARGE SCALE GENOMIC DNA]</scope>
    <source>
        <strain evidence="2">LRV0_1</strain>
    </source>
</reference>
<feature type="region of interest" description="Disordered" evidence="1">
    <location>
        <begin position="1"/>
        <end position="22"/>
    </location>
</feature>
<feature type="compositionally biased region" description="Basic and acidic residues" evidence="1">
    <location>
        <begin position="1"/>
        <end position="18"/>
    </location>
</feature>
<evidence type="ECO:0000313" key="3">
    <source>
        <dbReference type="Proteomes" id="UP001234178"/>
    </source>
</evidence>
<evidence type="ECO:0000256" key="1">
    <source>
        <dbReference type="SAM" id="MobiDB-lite"/>
    </source>
</evidence>
<evidence type="ECO:0000313" key="2">
    <source>
        <dbReference type="EMBL" id="KAK4008886.1"/>
    </source>
</evidence>
<sequence length="93" mass="10535">MERERKREKKGQDKRRMGTEMNPLDCVIEAEEGIVPGHDGVIFPLPTSQTIIYIRRIWKFAQALLPVSGIVSSGTHARPCISCTVEIWPEAMK</sequence>
<keyword evidence="3" id="KW-1185">Reference proteome</keyword>
<accession>A0ABQ9Z7L6</accession>
<gene>
    <name evidence="2" type="ORF">OUZ56_014008</name>
</gene>
<comment type="caution">
    <text evidence="2">The sequence shown here is derived from an EMBL/GenBank/DDBJ whole genome shotgun (WGS) entry which is preliminary data.</text>
</comment>
<dbReference type="Proteomes" id="UP001234178">
    <property type="component" value="Unassembled WGS sequence"/>
</dbReference>
<protein>
    <submittedName>
        <fullName evidence="2">Uncharacterized protein</fullName>
    </submittedName>
</protein>
<dbReference type="EMBL" id="JAOYFB010000002">
    <property type="protein sequence ID" value="KAK4008886.1"/>
    <property type="molecule type" value="Genomic_DNA"/>
</dbReference>
<organism evidence="2 3">
    <name type="scientific">Daphnia magna</name>
    <dbReference type="NCBI Taxonomy" id="35525"/>
    <lineage>
        <taxon>Eukaryota</taxon>
        <taxon>Metazoa</taxon>
        <taxon>Ecdysozoa</taxon>
        <taxon>Arthropoda</taxon>
        <taxon>Crustacea</taxon>
        <taxon>Branchiopoda</taxon>
        <taxon>Diplostraca</taxon>
        <taxon>Cladocera</taxon>
        <taxon>Anomopoda</taxon>
        <taxon>Daphniidae</taxon>
        <taxon>Daphnia</taxon>
    </lineage>
</organism>